<evidence type="ECO:0000256" key="3">
    <source>
        <dbReference type="ARBA" id="ARBA00022692"/>
    </source>
</evidence>
<dbReference type="InterPro" id="IPR050833">
    <property type="entry name" value="Poly_Biosynth_Transport"/>
</dbReference>
<feature type="transmembrane region" description="Helical" evidence="6">
    <location>
        <begin position="445"/>
        <end position="464"/>
    </location>
</feature>
<evidence type="ECO:0000256" key="1">
    <source>
        <dbReference type="ARBA" id="ARBA00004651"/>
    </source>
</evidence>
<dbReference type="PANTHER" id="PTHR30250:SF21">
    <property type="entry name" value="LIPID II FLIPPASE MURJ"/>
    <property type="match status" value="1"/>
</dbReference>
<feature type="transmembrane region" description="Helical" evidence="6">
    <location>
        <begin position="127"/>
        <end position="147"/>
    </location>
</feature>
<comment type="caution">
    <text evidence="7">The sequence shown here is derived from an EMBL/GenBank/DDBJ whole genome shotgun (WGS) entry which is preliminary data.</text>
</comment>
<evidence type="ECO:0000256" key="6">
    <source>
        <dbReference type="SAM" id="Phobius"/>
    </source>
</evidence>
<dbReference type="InterPro" id="IPR002797">
    <property type="entry name" value="Polysacc_synth"/>
</dbReference>
<feature type="transmembrane region" description="Helical" evidence="6">
    <location>
        <begin position="14"/>
        <end position="35"/>
    </location>
</feature>
<dbReference type="InterPro" id="IPR002528">
    <property type="entry name" value="MATE_fam"/>
</dbReference>
<feature type="transmembrane region" description="Helical" evidence="6">
    <location>
        <begin position="335"/>
        <end position="355"/>
    </location>
</feature>
<sequence>MVRKQPARRVRQSFLYGALILTAGVLLVKVIGALFKIPLSAIITEDGMGYFSTAYSFYNVIFSLATAGFPVAVSRMVSESDSLGRWRDVRRIREVSFPIFLLTGAVGTALMILGAPLYTEAVGNPGALPAMLALAPSVLLCSLAAVYRGYYEGLRNMVPTSVSQIAESLAKLVFGLSGAYFVMHTCSRELAQRGTVFGRAVGDGAEASLTVCALGAAAAILGVSIGSLLSVLYLRRYHRRCGDGISAAQLEASPQPQPGRTLARRLLASSVPIAIGAVAMSVSGLIDASFLQTRIAYILETDPVPMLAMYAGSIPAENLAAPASIPNYLFGCYNMALTLFMLVPSITQAFGVSALPSVTHAFARGGKKELQSAMETVLRVTCMFALPAGIGLSVLAQPIASLIYGVRGSTPIIGQALAVMGVAAVFAAVTTPLGSMLQAVGHVELPVILVLGGLLVKVVLNYVLAGIPEINILGGGISTLVCYVLVAVAELVALVRITGIRFDFMSTVVKPLLAALLCGASAFGAWRALETYIGGSRLSAAPAILVGAVVYTVALLLLRAVQVEDLAMLPGGEKIIKRFQKYLQKAGG</sequence>
<feature type="transmembrane region" description="Helical" evidence="6">
    <location>
        <begin position="470"/>
        <end position="495"/>
    </location>
</feature>
<evidence type="ECO:0000256" key="4">
    <source>
        <dbReference type="ARBA" id="ARBA00022989"/>
    </source>
</evidence>
<keyword evidence="4 6" id="KW-1133">Transmembrane helix</keyword>
<dbReference type="PANTHER" id="PTHR30250">
    <property type="entry name" value="PST FAMILY PREDICTED COLANIC ACID TRANSPORTER"/>
    <property type="match status" value="1"/>
</dbReference>
<feature type="transmembrane region" description="Helical" evidence="6">
    <location>
        <begin position="538"/>
        <end position="558"/>
    </location>
</feature>
<feature type="transmembrane region" description="Helical" evidence="6">
    <location>
        <begin position="412"/>
        <end position="433"/>
    </location>
</feature>
<dbReference type="PIRSF" id="PIRSF038958">
    <property type="entry name" value="PG_synth_SpoVB"/>
    <property type="match status" value="1"/>
</dbReference>
<dbReference type="InterPro" id="IPR024923">
    <property type="entry name" value="PG_synth_SpoVB"/>
</dbReference>
<accession>A0ABS9CJ33</accession>
<dbReference type="RefSeq" id="WP_235322103.1">
    <property type="nucleotide sequence ID" value="NZ_JAFBIT010000001.1"/>
</dbReference>
<reference evidence="7 8" key="1">
    <citation type="submission" date="2020-12" db="EMBL/GenBank/DDBJ databases">
        <title>Whole genome sequences of gut porcine anaerobes.</title>
        <authorList>
            <person name="Kubasova T."/>
            <person name="Jahodarova E."/>
            <person name="Rychlik I."/>
        </authorList>
    </citation>
    <scope>NUCLEOTIDE SEQUENCE [LARGE SCALE GENOMIC DNA]</scope>
    <source>
        <strain evidence="7 8">An867</strain>
    </source>
</reference>
<evidence type="ECO:0000313" key="7">
    <source>
        <dbReference type="EMBL" id="MCF2651161.1"/>
    </source>
</evidence>
<keyword evidence="2" id="KW-1003">Cell membrane</keyword>
<feature type="transmembrane region" description="Helical" evidence="6">
    <location>
        <begin position="95"/>
        <end position="115"/>
    </location>
</feature>
<proteinExistence type="predicted"/>
<dbReference type="Pfam" id="PF01943">
    <property type="entry name" value="Polysacc_synt"/>
    <property type="match status" value="1"/>
</dbReference>
<dbReference type="Proteomes" id="UP001299220">
    <property type="component" value="Unassembled WGS sequence"/>
</dbReference>
<keyword evidence="3 6" id="KW-0812">Transmembrane</keyword>
<gene>
    <name evidence="7" type="ORF">JQM67_00860</name>
</gene>
<evidence type="ECO:0000313" key="8">
    <source>
        <dbReference type="Proteomes" id="UP001299220"/>
    </source>
</evidence>
<evidence type="ECO:0000256" key="2">
    <source>
        <dbReference type="ARBA" id="ARBA00022475"/>
    </source>
</evidence>
<feature type="transmembrane region" description="Helical" evidence="6">
    <location>
        <begin position="376"/>
        <end position="400"/>
    </location>
</feature>
<name>A0ABS9CJ33_9FIRM</name>
<protein>
    <submittedName>
        <fullName evidence="7">Polysaccharide biosynthesis protein</fullName>
    </submittedName>
</protein>
<dbReference type="Pfam" id="PF01554">
    <property type="entry name" value="MatE"/>
    <property type="match status" value="1"/>
</dbReference>
<evidence type="ECO:0000256" key="5">
    <source>
        <dbReference type="ARBA" id="ARBA00023136"/>
    </source>
</evidence>
<feature type="transmembrane region" description="Helical" evidence="6">
    <location>
        <begin position="168"/>
        <end position="187"/>
    </location>
</feature>
<feature type="transmembrane region" description="Helical" evidence="6">
    <location>
        <begin position="55"/>
        <end position="74"/>
    </location>
</feature>
<feature type="transmembrane region" description="Helical" evidence="6">
    <location>
        <begin position="266"/>
        <end position="286"/>
    </location>
</feature>
<feature type="transmembrane region" description="Helical" evidence="6">
    <location>
        <begin position="507"/>
        <end position="526"/>
    </location>
</feature>
<keyword evidence="8" id="KW-1185">Reference proteome</keyword>
<comment type="subcellular location">
    <subcellularLocation>
        <location evidence="1">Cell membrane</location>
        <topology evidence="1">Multi-pass membrane protein</topology>
    </subcellularLocation>
</comment>
<dbReference type="CDD" id="cd13124">
    <property type="entry name" value="MATE_SpoVB_like"/>
    <property type="match status" value="1"/>
</dbReference>
<feature type="transmembrane region" description="Helical" evidence="6">
    <location>
        <begin position="207"/>
        <end position="234"/>
    </location>
</feature>
<dbReference type="EMBL" id="JAFBIT010000001">
    <property type="protein sequence ID" value="MCF2651161.1"/>
    <property type="molecule type" value="Genomic_DNA"/>
</dbReference>
<organism evidence="7 8">
    <name type="scientific">Anaeromassilibacillus senegalensis</name>
    <dbReference type="NCBI Taxonomy" id="1673717"/>
    <lineage>
        <taxon>Bacteria</taxon>
        <taxon>Bacillati</taxon>
        <taxon>Bacillota</taxon>
        <taxon>Clostridia</taxon>
        <taxon>Eubacteriales</taxon>
        <taxon>Acutalibacteraceae</taxon>
        <taxon>Anaeromassilibacillus</taxon>
    </lineage>
</organism>
<keyword evidence="5 6" id="KW-0472">Membrane</keyword>